<proteinExistence type="predicted"/>
<dbReference type="EMBL" id="JBHSBN010000002">
    <property type="protein sequence ID" value="MFC4105057.1"/>
    <property type="molecule type" value="Genomic_DNA"/>
</dbReference>
<name>A0ABV8KG81_9ACTN</name>
<organism evidence="1 2">
    <name type="scientific">Micromonospora zhanjiangensis</name>
    <dbReference type="NCBI Taxonomy" id="1522057"/>
    <lineage>
        <taxon>Bacteria</taxon>
        <taxon>Bacillati</taxon>
        <taxon>Actinomycetota</taxon>
        <taxon>Actinomycetes</taxon>
        <taxon>Micromonosporales</taxon>
        <taxon>Micromonosporaceae</taxon>
        <taxon>Micromonospora</taxon>
    </lineage>
</organism>
<dbReference type="RefSeq" id="WP_377542053.1">
    <property type="nucleotide sequence ID" value="NZ_JBHSBN010000002.1"/>
</dbReference>
<comment type="caution">
    <text evidence="1">The sequence shown here is derived from an EMBL/GenBank/DDBJ whole genome shotgun (WGS) entry which is preliminary data.</text>
</comment>
<reference evidence="2" key="1">
    <citation type="journal article" date="2019" name="Int. J. Syst. Evol. Microbiol.">
        <title>The Global Catalogue of Microorganisms (GCM) 10K type strain sequencing project: providing services to taxonomists for standard genome sequencing and annotation.</title>
        <authorList>
            <consortium name="The Broad Institute Genomics Platform"/>
            <consortium name="The Broad Institute Genome Sequencing Center for Infectious Disease"/>
            <person name="Wu L."/>
            <person name="Ma J."/>
        </authorList>
    </citation>
    <scope>NUCLEOTIDE SEQUENCE [LARGE SCALE GENOMIC DNA]</scope>
    <source>
        <strain evidence="2">2902at01</strain>
    </source>
</reference>
<gene>
    <name evidence="1" type="ORF">ACFOX0_03770</name>
</gene>
<evidence type="ECO:0000313" key="1">
    <source>
        <dbReference type="EMBL" id="MFC4105057.1"/>
    </source>
</evidence>
<sequence length="50" mass="5104">MAAIVPAELAEAIERAEDAADVAAARDALARIEAGDAPISLTDLRSELGL</sequence>
<accession>A0ABV8KG81</accession>
<dbReference type="Proteomes" id="UP001595868">
    <property type="component" value="Unassembled WGS sequence"/>
</dbReference>
<protein>
    <submittedName>
        <fullName evidence="1">Uncharacterized protein</fullName>
    </submittedName>
</protein>
<keyword evidence="2" id="KW-1185">Reference proteome</keyword>
<evidence type="ECO:0000313" key="2">
    <source>
        <dbReference type="Proteomes" id="UP001595868"/>
    </source>
</evidence>